<dbReference type="GO" id="GO:0160148">
    <property type="term" value="F:tRNA pseudouridine(55) synthase activity"/>
    <property type="evidence" value="ECO:0007669"/>
    <property type="project" value="UniProtKB-EC"/>
</dbReference>
<evidence type="ECO:0000259" key="7">
    <source>
        <dbReference type="Pfam" id="PF16198"/>
    </source>
</evidence>
<dbReference type="InterPro" id="IPR032819">
    <property type="entry name" value="TruB_C"/>
</dbReference>
<comment type="similarity">
    <text evidence="1">Belongs to the pseudouridine synthase TruB family.</text>
</comment>
<dbReference type="InterPro" id="IPR014780">
    <property type="entry name" value="tRNA_psdUridine_synth_TruB"/>
</dbReference>
<keyword evidence="3" id="KW-0819">tRNA processing</keyword>
<comment type="caution">
    <text evidence="8">The sequence shown here is derived from an EMBL/GenBank/DDBJ whole genome shotgun (WGS) entry which is preliminary data.</text>
</comment>
<dbReference type="FunFam" id="3.30.2350.10:FF:000012">
    <property type="entry name" value="tRNA pseudouridine synthase B"/>
    <property type="match status" value="1"/>
</dbReference>
<feature type="compositionally biased region" description="Basic residues" evidence="5">
    <location>
        <begin position="163"/>
        <end position="174"/>
    </location>
</feature>
<dbReference type="CDD" id="cd02573">
    <property type="entry name" value="PseudoU_synth_EcTruB"/>
    <property type="match status" value="1"/>
</dbReference>
<keyword evidence="9" id="KW-1185">Reference proteome</keyword>
<accession>A0AAD8L4Q2</accession>
<keyword evidence="4" id="KW-0413">Isomerase</keyword>
<dbReference type="GO" id="GO:1990481">
    <property type="term" value="P:mRNA pseudouridine synthesis"/>
    <property type="evidence" value="ECO:0007669"/>
    <property type="project" value="TreeGrafter"/>
</dbReference>
<dbReference type="PANTHER" id="PTHR13767">
    <property type="entry name" value="TRNA-PSEUDOURIDINE SYNTHASE"/>
    <property type="match status" value="1"/>
</dbReference>
<feature type="domain" description="tRNA pseudouridylate synthase B C-terminal" evidence="7">
    <location>
        <begin position="443"/>
        <end position="483"/>
    </location>
</feature>
<organism evidence="8 9">
    <name type="scientific">Tagetes erecta</name>
    <name type="common">African marigold</name>
    <dbReference type="NCBI Taxonomy" id="13708"/>
    <lineage>
        <taxon>Eukaryota</taxon>
        <taxon>Viridiplantae</taxon>
        <taxon>Streptophyta</taxon>
        <taxon>Embryophyta</taxon>
        <taxon>Tracheophyta</taxon>
        <taxon>Spermatophyta</taxon>
        <taxon>Magnoliopsida</taxon>
        <taxon>eudicotyledons</taxon>
        <taxon>Gunneridae</taxon>
        <taxon>Pentapetalae</taxon>
        <taxon>asterids</taxon>
        <taxon>campanulids</taxon>
        <taxon>Asterales</taxon>
        <taxon>Asteraceae</taxon>
        <taxon>Asteroideae</taxon>
        <taxon>Heliantheae alliance</taxon>
        <taxon>Tageteae</taxon>
        <taxon>Tagetes</taxon>
    </lineage>
</organism>
<evidence type="ECO:0000256" key="5">
    <source>
        <dbReference type="SAM" id="MobiDB-lite"/>
    </source>
</evidence>
<dbReference type="GO" id="GO:0006400">
    <property type="term" value="P:tRNA modification"/>
    <property type="evidence" value="ECO:0007669"/>
    <property type="project" value="TreeGrafter"/>
</dbReference>
<gene>
    <name evidence="8" type="ORF">QVD17_09629</name>
</gene>
<dbReference type="HAMAP" id="MF_01080">
    <property type="entry name" value="TruB_bact"/>
    <property type="match status" value="1"/>
</dbReference>
<feature type="compositionally biased region" description="Basic and acidic residues" evidence="5">
    <location>
        <begin position="200"/>
        <end position="211"/>
    </location>
</feature>
<dbReference type="Gene3D" id="3.30.2350.10">
    <property type="entry name" value="Pseudouridine synthase"/>
    <property type="match status" value="1"/>
</dbReference>
<evidence type="ECO:0000256" key="4">
    <source>
        <dbReference type="ARBA" id="ARBA00023235"/>
    </source>
</evidence>
<reference evidence="8" key="1">
    <citation type="journal article" date="2023" name="bioRxiv">
        <title>Improved chromosome-level genome assembly for marigold (Tagetes erecta).</title>
        <authorList>
            <person name="Jiang F."/>
            <person name="Yuan L."/>
            <person name="Wang S."/>
            <person name="Wang H."/>
            <person name="Xu D."/>
            <person name="Wang A."/>
            <person name="Fan W."/>
        </authorList>
    </citation>
    <scope>NUCLEOTIDE SEQUENCE</scope>
    <source>
        <strain evidence="8">WSJ</strain>
        <tissue evidence="8">Leaf</tissue>
    </source>
</reference>
<evidence type="ECO:0000313" key="9">
    <source>
        <dbReference type="Proteomes" id="UP001229421"/>
    </source>
</evidence>
<dbReference type="NCBIfam" id="TIGR00431">
    <property type="entry name" value="TruB"/>
    <property type="match status" value="1"/>
</dbReference>
<dbReference type="Pfam" id="PF01509">
    <property type="entry name" value="TruB_N"/>
    <property type="match status" value="1"/>
</dbReference>
<dbReference type="GO" id="GO:0005634">
    <property type="term" value="C:nucleus"/>
    <property type="evidence" value="ECO:0007669"/>
    <property type="project" value="TreeGrafter"/>
</dbReference>
<evidence type="ECO:0000256" key="1">
    <source>
        <dbReference type="ARBA" id="ARBA00008999"/>
    </source>
</evidence>
<evidence type="ECO:0000256" key="2">
    <source>
        <dbReference type="ARBA" id="ARBA00012787"/>
    </source>
</evidence>
<evidence type="ECO:0000256" key="3">
    <source>
        <dbReference type="ARBA" id="ARBA00022694"/>
    </source>
</evidence>
<dbReference type="InterPro" id="IPR002501">
    <property type="entry name" value="PsdUridine_synth_N"/>
</dbReference>
<dbReference type="GO" id="GO:0003723">
    <property type="term" value="F:RNA binding"/>
    <property type="evidence" value="ECO:0007669"/>
    <property type="project" value="InterPro"/>
</dbReference>
<dbReference type="PANTHER" id="PTHR13767:SF2">
    <property type="entry name" value="PSEUDOURIDYLATE SYNTHASE TRUB1"/>
    <property type="match status" value="1"/>
</dbReference>
<feature type="domain" description="Pseudouridine synthase II N-terminal" evidence="6">
    <location>
        <begin position="292"/>
        <end position="442"/>
    </location>
</feature>
<feature type="compositionally biased region" description="Low complexity" evidence="5">
    <location>
        <begin position="138"/>
        <end position="152"/>
    </location>
</feature>
<dbReference type="AlphaFoldDB" id="A0AAD8L4Q2"/>
<proteinExistence type="inferred from homology"/>
<sequence>MSTVCGPHPQTSAEEEDHLSLCHCNQSNLTKMAKLNCISRASSIVSLFPRTIFFFRTKPSFNLFTSQSPHSPSLSLSLSLSHSYSTTKTPFPLQYEMIITQPPQSPPNRRRRPPPPPPNSTPHDSQLGFDDWVDMKLTSATSSSSSSSTQTQPVLLNNEMDKSKRKYYNKRQKRMYGSDSDDEHGKNESQTQSGSKKKRGGEAKDDKGLVFFEDKGDEEEVDKDVKMDVTEKKVEEFFKCLKKVPNEVENTEPFVSARSLGLPPKWDGPTGAVLLVNKPKGWTSFTVCGKLRRLVNVKKVGHAGTLDPMATGLLIVCIGKATKMVDRFQGMVKGYSGVLRLGEATSTLDADSPVIQREPWEHIKDDDIKKTAASFCGEIWQVPPMFSAIKVGGERLYEKARRGENIELSPRRISIFQFHVERSLEDRQNVIFRVTCSKGTYIRSLCADFAKALNSCAHMTALRRDSIGEYSVDDAWEFKELEEQIPKSYM</sequence>
<feature type="region of interest" description="Disordered" evidence="5">
    <location>
        <begin position="100"/>
        <end position="211"/>
    </location>
</feature>
<dbReference type="SUPFAM" id="SSF55120">
    <property type="entry name" value="Pseudouridine synthase"/>
    <property type="match status" value="1"/>
</dbReference>
<protein>
    <recommendedName>
        <fullName evidence="2">tRNA pseudouridine(55) synthase</fullName>
        <ecNumber evidence="2">5.4.99.25</ecNumber>
    </recommendedName>
</protein>
<dbReference type="EC" id="5.4.99.25" evidence="2"/>
<dbReference type="InterPro" id="IPR020103">
    <property type="entry name" value="PsdUridine_synth_cat_dom_sf"/>
</dbReference>
<dbReference type="EMBL" id="JAUHHV010000002">
    <property type="protein sequence ID" value="KAK1432731.1"/>
    <property type="molecule type" value="Genomic_DNA"/>
</dbReference>
<dbReference type="Proteomes" id="UP001229421">
    <property type="component" value="Unassembled WGS sequence"/>
</dbReference>
<evidence type="ECO:0000259" key="6">
    <source>
        <dbReference type="Pfam" id="PF01509"/>
    </source>
</evidence>
<evidence type="ECO:0000313" key="8">
    <source>
        <dbReference type="EMBL" id="KAK1432731.1"/>
    </source>
</evidence>
<name>A0AAD8L4Q2_TARER</name>
<dbReference type="Pfam" id="PF16198">
    <property type="entry name" value="TruB_C_2"/>
    <property type="match status" value="1"/>
</dbReference>